<evidence type="ECO:0000313" key="2">
    <source>
        <dbReference type="EMBL" id="KAF4610636.1"/>
    </source>
</evidence>
<protein>
    <submittedName>
        <fullName evidence="2">Uncharacterized protein</fullName>
    </submittedName>
</protein>
<dbReference type="EMBL" id="JAACJL010000058">
    <property type="protein sequence ID" value="KAF4610636.1"/>
    <property type="molecule type" value="Genomic_DNA"/>
</dbReference>
<accession>A0A8H4QH34</accession>
<comment type="caution">
    <text evidence="2">The sequence shown here is derived from an EMBL/GenBank/DDBJ whole genome shotgun (WGS) entry which is preliminary data.</text>
</comment>
<sequence>MTSPIAHTSRYKEPVVYTSGSLHEGITSIFLFGIYTAALGATFLTYLVGVPKKKGTAWRNVLIIGTITALYVLTAFSTLYGWYNVNILLCVNRYEIFGLALCLEHIDSAAPITITMLPPMANAVLSTLSFICPQAQCLLADSLLVWRCFYVCGGKFIAIVLPLILLLAEAGLLISTAVLNLSVSLPSKRFSLQKLLEETAAVGDVAGALYTLTAATSLVATAIICRQIYIRTTPRTRRRMAVHPPK</sequence>
<gene>
    <name evidence="2" type="ORF">D9613_007331</name>
</gene>
<evidence type="ECO:0000313" key="3">
    <source>
        <dbReference type="Proteomes" id="UP000521872"/>
    </source>
</evidence>
<evidence type="ECO:0000256" key="1">
    <source>
        <dbReference type="SAM" id="Phobius"/>
    </source>
</evidence>
<reference evidence="2 3" key="1">
    <citation type="submission" date="2019-12" db="EMBL/GenBank/DDBJ databases">
        <authorList>
            <person name="Floudas D."/>
            <person name="Bentzer J."/>
            <person name="Ahren D."/>
            <person name="Johansson T."/>
            <person name="Persson P."/>
            <person name="Tunlid A."/>
        </authorList>
    </citation>
    <scope>NUCLEOTIDE SEQUENCE [LARGE SCALE GENOMIC DNA]</scope>
    <source>
        <strain evidence="2 3">CBS 102.39</strain>
    </source>
</reference>
<keyword evidence="1" id="KW-1133">Transmembrane helix</keyword>
<feature type="transmembrane region" description="Helical" evidence="1">
    <location>
        <begin position="61"/>
        <end position="83"/>
    </location>
</feature>
<keyword evidence="1" id="KW-0472">Membrane</keyword>
<keyword evidence="3" id="KW-1185">Reference proteome</keyword>
<keyword evidence="1" id="KW-0812">Transmembrane</keyword>
<dbReference type="Proteomes" id="UP000521872">
    <property type="component" value="Unassembled WGS sequence"/>
</dbReference>
<dbReference type="AlphaFoldDB" id="A0A8H4QH34"/>
<organism evidence="2 3">
    <name type="scientific">Agrocybe pediades</name>
    <dbReference type="NCBI Taxonomy" id="84607"/>
    <lineage>
        <taxon>Eukaryota</taxon>
        <taxon>Fungi</taxon>
        <taxon>Dikarya</taxon>
        <taxon>Basidiomycota</taxon>
        <taxon>Agaricomycotina</taxon>
        <taxon>Agaricomycetes</taxon>
        <taxon>Agaricomycetidae</taxon>
        <taxon>Agaricales</taxon>
        <taxon>Agaricineae</taxon>
        <taxon>Strophariaceae</taxon>
        <taxon>Agrocybe</taxon>
    </lineage>
</organism>
<feature type="transmembrane region" description="Helical" evidence="1">
    <location>
        <begin position="205"/>
        <end position="229"/>
    </location>
</feature>
<feature type="transmembrane region" description="Helical" evidence="1">
    <location>
        <begin position="29"/>
        <end position="49"/>
    </location>
</feature>
<proteinExistence type="predicted"/>
<name>A0A8H4QH34_9AGAR</name>